<organism evidence="2 3">
    <name type="scientific">Nonomuraea longispora</name>
    <dbReference type="NCBI Taxonomy" id="1848320"/>
    <lineage>
        <taxon>Bacteria</taxon>
        <taxon>Bacillati</taxon>
        <taxon>Actinomycetota</taxon>
        <taxon>Actinomycetes</taxon>
        <taxon>Streptosporangiales</taxon>
        <taxon>Streptosporangiaceae</taxon>
        <taxon>Nonomuraea</taxon>
    </lineage>
</organism>
<protein>
    <submittedName>
        <fullName evidence="2">Uncharacterized protein</fullName>
    </submittedName>
</protein>
<feature type="region of interest" description="Disordered" evidence="1">
    <location>
        <begin position="56"/>
        <end position="87"/>
    </location>
</feature>
<accession>A0A4R4NP70</accession>
<keyword evidence="3" id="KW-1185">Reference proteome</keyword>
<dbReference type="RefSeq" id="WP_132330800.1">
    <property type="nucleotide sequence ID" value="NZ_SMJZ01000015.1"/>
</dbReference>
<feature type="compositionally biased region" description="Basic and acidic residues" evidence="1">
    <location>
        <begin position="17"/>
        <end position="27"/>
    </location>
</feature>
<reference evidence="2 3" key="1">
    <citation type="submission" date="2019-02" db="EMBL/GenBank/DDBJ databases">
        <title>Draft genome sequences of novel Actinobacteria.</title>
        <authorList>
            <person name="Sahin N."/>
            <person name="Ay H."/>
            <person name="Saygin H."/>
        </authorList>
    </citation>
    <scope>NUCLEOTIDE SEQUENCE [LARGE SCALE GENOMIC DNA]</scope>
    <source>
        <strain evidence="2 3">KC201</strain>
    </source>
</reference>
<gene>
    <name evidence="2" type="ORF">E1267_06495</name>
</gene>
<dbReference type="Proteomes" id="UP000295157">
    <property type="component" value="Unassembled WGS sequence"/>
</dbReference>
<sequence length="226" mass="23361">MSGHHPKSVRALSNSTIHEERSRRTDSAGRPPVGRWRAVQELNRFLACRAARLGRKTKAPRGRSAGVNQDVLPGGAADDQPLCAGDGDYDGAPIQAAQMFGADGGHLAGGQAAAKGERHQRQGVGASLTGQVFSPRPQPAELRGGVRRGDTGKGAHRRRHLFTAFQPGQRGAHAPQPAPVGLGGARGQVGAAGQDERVDRLVPQPHLRIVGQAAAVAPGGEPGGGV</sequence>
<dbReference type="AlphaFoldDB" id="A0A4R4NP70"/>
<feature type="region of interest" description="Disordered" evidence="1">
    <location>
        <begin position="1"/>
        <end position="35"/>
    </location>
</feature>
<feature type="region of interest" description="Disordered" evidence="1">
    <location>
        <begin position="129"/>
        <end position="155"/>
    </location>
</feature>
<evidence type="ECO:0000313" key="3">
    <source>
        <dbReference type="Proteomes" id="UP000295157"/>
    </source>
</evidence>
<proteinExistence type="predicted"/>
<dbReference type="EMBL" id="SMJZ01000015">
    <property type="protein sequence ID" value="TDC09680.1"/>
    <property type="molecule type" value="Genomic_DNA"/>
</dbReference>
<evidence type="ECO:0000313" key="2">
    <source>
        <dbReference type="EMBL" id="TDC09680.1"/>
    </source>
</evidence>
<name>A0A4R4NP70_9ACTN</name>
<feature type="region of interest" description="Disordered" evidence="1">
    <location>
        <begin position="168"/>
        <end position="194"/>
    </location>
</feature>
<evidence type="ECO:0000256" key="1">
    <source>
        <dbReference type="SAM" id="MobiDB-lite"/>
    </source>
</evidence>
<comment type="caution">
    <text evidence="2">The sequence shown here is derived from an EMBL/GenBank/DDBJ whole genome shotgun (WGS) entry which is preliminary data.</text>
</comment>